<dbReference type="PANTHER" id="PTHR13050:SF7">
    <property type="entry name" value="VESICLE TRANSPORT PROTEIN USE1"/>
    <property type="match status" value="1"/>
</dbReference>
<evidence type="ECO:0000313" key="13">
    <source>
        <dbReference type="Proteomes" id="UP000236621"/>
    </source>
</evidence>
<evidence type="ECO:0000256" key="10">
    <source>
        <dbReference type="SAM" id="MobiDB-lite"/>
    </source>
</evidence>
<sequence length="346" mass="38036">MARPSNGPVAILGGGRSSPDLGLVELSQLLSRLQQSLLHSTPERERRLRTSEYERARVEANLDYARAALTRLEQGAMDVKAPARRLEVQGALDAHRELLETLMDRLEDIRHMAADDDEDSSDEEDLLGDIVPTPSESIDSTSVDARDKCPVESAVPHLPPPGPVVIPETLAVPRPHLLEDISPRTTELPVFAPTQTTQTFRARSSNQSPTTSPPSHTTARAALFANRRKQLAGPQTSTATAEAILDHQRAEQDVLSDSILKMAGALKASSQRFSTTLEADKEVLGRAGDAVDKTERGMEAARGRMGALRRMTEGKGWWGRMMLYAWVYGLMVTLMVLVFVMPKLRF</sequence>
<protein>
    <recommendedName>
        <fullName evidence="14">Synaptobrevin</fullName>
    </recommendedName>
</protein>
<dbReference type="STRING" id="45235.A0A2K3QAP9"/>
<evidence type="ECO:0000256" key="3">
    <source>
        <dbReference type="ARBA" id="ARBA00022448"/>
    </source>
</evidence>
<dbReference type="GO" id="GO:0005789">
    <property type="term" value="C:endoplasmic reticulum membrane"/>
    <property type="evidence" value="ECO:0007669"/>
    <property type="project" value="UniProtKB-SubCell"/>
</dbReference>
<reference evidence="12 13" key="1">
    <citation type="submission" date="2017-08" db="EMBL/GenBank/DDBJ databases">
        <title>Harnessing the power of phylogenomics to disentangle the directionality and signatures of interkingdom host jumping in the parasitic fungal genus Tolypocladium.</title>
        <authorList>
            <person name="Quandt C.A."/>
            <person name="Patterson W."/>
            <person name="Spatafora J.W."/>
        </authorList>
    </citation>
    <scope>NUCLEOTIDE SEQUENCE [LARGE SCALE GENOMIC DNA]</scope>
    <source>
        <strain evidence="12 13">CBS 113982</strain>
    </source>
</reference>
<evidence type="ECO:0000313" key="12">
    <source>
        <dbReference type="EMBL" id="PNY24573.1"/>
    </source>
</evidence>
<dbReference type="GO" id="GO:0006890">
    <property type="term" value="P:retrograde vesicle-mediated transport, Golgi to endoplasmic reticulum"/>
    <property type="evidence" value="ECO:0007669"/>
    <property type="project" value="TreeGrafter"/>
</dbReference>
<dbReference type="OrthoDB" id="3231855at2759"/>
<dbReference type="Proteomes" id="UP000236621">
    <property type="component" value="Unassembled WGS sequence"/>
</dbReference>
<evidence type="ECO:0008006" key="14">
    <source>
        <dbReference type="Google" id="ProtNLM"/>
    </source>
</evidence>
<feature type="transmembrane region" description="Helical" evidence="11">
    <location>
        <begin position="317"/>
        <end position="340"/>
    </location>
</feature>
<feature type="region of interest" description="Disordered" evidence="10">
    <location>
        <begin position="114"/>
        <end position="143"/>
    </location>
</feature>
<proteinExistence type="inferred from homology"/>
<keyword evidence="7" id="KW-0653">Protein transport</keyword>
<evidence type="ECO:0000256" key="1">
    <source>
        <dbReference type="ARBA" id="ARBA00004163"/>
    </source>
</evidence>
<evidence type="ECO:0000256" key="5">
    <source>
        <dbReference type="ARBA" id="ARBA00022824"/>
    </source>
</evidence>
<evidence type="ECO:0000256" key="9">
    <source>
        <dbReference type="ARBA" id="ARBA00023136"/>
    </source>
</evidence>
<evidence type="ECO:0000256" key="2">
    <source>
        <dbReference type="ARBA" id="ARBA00007891"/>
    </source>
</evidence>
<evidence type="ECO:0000256" key="6">
    <source>
        <dbReference type="ARBA" id="ARBA00022892"/>
    </source>
</evidence>
<evidence type="ECO:0000256" key="4">
    <source>
        <dbReference type="ARBA" id="ARBA00022692"/>
    </source>
</evidence>
<evidence type="ECO:0000256" key="7">
    <source>
        <dbReference type="ARBA" id="ARBA00022927"/>
    </source>
</evidence>
<comment type="subcellular location">
    <subcellularLocation>
        <location evidence="1">Endoplasmic reticulum membrane</location>
        <topology evidence="1">Single-pass type IV membrane protein</topology>
    </subcellularLocation>
</comment>
<dbReference type="PANTHER" id="PTHR13050">
    <property type="entry name" value="USE1-LIKE PROTEIN"/>
    <property type="match status" value="1"/>
</dbReference>
<keyword evidence="5" id="KW-0256">Endoplasmic reticulum</keyword>
<keyword evidence="3" id="KW-0813">Transport</keyword>
<keyword evidence="13" id="KW-1185">Reference proteome</keyword>
<accession>A0A2K3QAP9</accession>
<feature type="compositionally biased region" description="Polar residues" evidence="10">
    <location>
        <begin position="193"/>
        <end position="203"/>
    </location>
</feature>
<comment type="similarity">
    <text evidence="2">Belongs to the USE1 family.</text>
</comment>
<dbReference type="AlphaFoldDB" id="A0A2K3QAP9"/>
<dbReference type="GO" id="GO:0031201">
    <property type="term" value="C:SNARE complex"/>
    <property type="evidence" value="ECO:0007669"/>
    <property type="project" value="TreeGrafter"/>
</dbReference>
<keyword evidence="9 11" id="KW-0472">Membrane</keyword>
<dbReference type="GO" id="GO:0005484">
    <property type="term" value="F:SNAP receptor activity"/>
    <property type="evidence" value="ECO:0007669"/>
    <property type="project" value="TreeGrafter"/>
</dbReference>
<evidence type="ECO:0000256" key="8">
    <source>
        <dbReference type="ARBA" id="ARBA00022989"/>
    </source>
</evidence>
<gene>
    <name evidence="12" type="ORF">TCAP_05497</name>
</gene>
<comment type="caution">
    <text evidence="12">The sequence shown here is derived from an EMBL/GenBank/DDBJ whole genome shotgun (WGS) entry which is preliminary data.</text>
</comment>
<evidence type="ECO:0000256" key="11">
    <source>
        <dbReference type="SAM" id="Phobius"/>
    </source>
</evidence>
<keyword evidence="4 11" id="KW-0812">Transmembrane</keyword>
<feature type="region of interest" description="Disordered" evidence="10">
    <location>
        <begin position="191"/>
        <end position="217"/>
    </location>
</feature>
<feature type="compositionally biased region" description="Low complexity" evidence="10">
    <location>
        <begin position="204"/>
        <end position="217"/>
    </location>
</feature>
<keyword evidence="8 11" id="KW-1133">Transmembrane helix</keyword>
<feature type="compositionally biased region" description="Polar residues" evidence="10">
    <location>
        <begin position="134"/>
        <end position="143"/>
    </location>
</feature>
<name>A0A2K3QAP9_9HYPO</name>
<keyword evidence="6" id="KW-0931">ER-Golgi transport</keyword>
<organism evidence="12 13">
    <name type="scientific">Tolypocladium capitatum</name>
    <dbReference type="NCBI Taxonomy" id="45235"/>
    <lineage>
        <taxon>Eukaryota</taxon>
        <taxon>Fungi</taxon>
        <taxon>Dikarya</taxon>
        <taxon>Ascomycota</taxon>
        <taxon>Pezizomycotina</taxon>
        <taxon>Sordariomycetes</taxon>
        <taxon>Hypocreomycetidae</taxon>
        <taxon>Hypocreales</taxon>
        <taxon>Ophiocordycipitaceae</taxon>
        <taxon>Tolypocladium</taxon>
    </lineage>
</organism>
<dbReference type="GO" id="GO:0015031">
    <property type="term" value="P:protein transport"/>
    <property type="evidence" value="ECO:0007669"/>
    <property type="project" value="UniProtKB-KW"/>
</dbReference>
<dbReference type="InterPro" id="IPR019150">
    <property type="entry name" value="Vesicle_transport_protein_Use1"/>
</dbReference>
<feature type="compositionally biased region" description="Acidic residues" evidence="10">
    <location>
        <begin position="115"/>
        <end position="127"/>
    </location>
</feature>
<dbReference type="EMBL" id="NRSZ01000870">
    <property type="protein sequence ID" value="PNY24573.1"/>
    <property type="molecule type" value="Genomic_DNA"/>
</dbReference>